<feature type="domain" description="Response regulatory" evidence="9">
    <location>
        <begin position="1169"/>
        <end position="1307"/>
    </location>
</feature>
<keyword evidence="4" id="KW-0808">Transferase</keyword>
<feature type="modified residue" description="4-aspartylphosphate" evidence="6">
    <location>
        <position position="1237"/>
    </location>
</feature>
<dbReference type="Gene3D" id="3.30.565.10">
    <property type="entry name" value="Histidine kinase-like ATPase, C-terminal domain"/>
    <property type="match status" value="1"/>
</dbReference>
<evidence type="ECO:0000259" key="9">
    <source>
        <dbReference type="PROSITE" id="PS50110"/>
    </source>
</evidence>
<dbReference type="InterPro" id="IPR029016">
    <property type="entry name" value="GAF-like_dom_sf"/>
</dbReference>
<feature type="domain" description="Histidine kinase" evidence="8">
    <location>
        <begin position="646"/>
        <end position="931"/>
    </location>
</feature>
<dbReference type="SUPFAM" id="SSF47384">
    <property type="entry name" value="Homodimeric domain of signal transducing histidine kinase"/>
    <property type="match status" value="1"/>
</dbReference>
<feature type="region of interest" description="Disordered" evidence="7">
    <location>
        <begin position="279"/>
        <end position="374"/>
    </location>
</feature>
<dbReference type="Gene3D" id="1.10.287.130">
    <property type="match status" value="1"/>
</dbReference>
<reference evidence="10 11" key="1">
    <citation type="journal article" date="2024" name="J. Plant Pathol.">
        <title>Sequence and assembly of the genome of Seiridium unicorne, isolate CBS 538.82, causal agent of cypress canker disease.</title>
        <authorList>
            <person name="Scali E."/>
            <person name="Rocca G.D."/>
            <person name="Danti R."/>
            <person name="Garbelotto M."/>
            <person name="Barberini S."/>
            <person name="Baroncelli R."/>
            <person name="Emiliani G."/>
        </authorList>
    </citation>
    <scope>NUCLEOTIDE SEQUENCE [LARGE SCALE GENOMIC DNA]</scope>
    <source>
        <strain evidence="10 11">BM-138-508</strain>
    </source>
</reference>
<feature type="compositionally biased region" description="Low complexity" evidence="7">
    <location>
        <begin position="452"/>
        <end position="463"/>
    </location>
</feature>
<dbReference type="PANTHER" id="PTHR43047">
    <property type="entry name" value="TWO-COMPONENT HISTIDINE PROTEIN KINASE"/>
    <property type="match status" value="1"/>
</dbReference>
<dbReference type="CDD" id="cd17546">
    <property type="entry name" value="REC_hyHK_CKI1_RcsC-like"/>
    <property type="match status" value="1"/>
</dbReference>
<dbReference type="SUPFAM" id="SSF52172">
    <property type="entry name" value="CheY-like"/>
    <property type="match status" value="1"/>
</dbReference>
<evidence type="ECO:0000313" key="11">
    <source>
        <dbReference type="Proteomes" id="UP001408356"/>
    </source>
</evidence>
<name>A0ABR2URT1_9PEZI</name>
<evidence type="ECO:0000256" key="1">
    <source>
        <dbReference type="ARBA" id="ARBA00000085"/>
    </source>
</evidence>
<dbReference type="Pfam" id="PF02518">
    <property type="entry name" value="HATPase_c"/>
    <property type="match status" value="1"/>
</dbReference>
<dbReference type="PROSITE" id="PS50109">
    <property type="entry name" value="HIS_KIN"/>
    <property type="match status" value="1"/>
</dbReference>
<feature type="region of interest" description="Disordered" evidence="7">
    <location>
        <begin position="929"/>
        <end position="949"/>
    </location>
</feature>
<dbReference type="SMART" id="SM00387">
    <property type="entry name" value="HATPase_c"/>
    <property type="match status" value="1"/>
</dbReference>
<dbReference type="SUPFAM" id="SSF55874">
    <property type="entry name" value="ATPase domain of HSP90 chaperone/DNA topoisomerase II/histidine kinase"/>
    <property type="match status" value="1"/>
</dbReference>
<keyword evidence="11" id="KW-1185">Reference proteome</keyword>
<evidence type="ECO:0000256" key="3">
    <source>
        <dbReference type="ARBA" id="ARBA00022553"/>
    </source>
</evidence>
<keyword evidence="3 6" id="KW-0597">Phosphoprotein</keyword>
<dbReference type="PANTHER" id="PTHR43047:SF72">
    <property type="entry name" value="OSMOSENSING HISTIDINE PROTEIN KINASE SLN1"/>
    <property type="match status" value="1"/>
</dbReference>
<dbReference type="Pfam" id="PF00072">
    <property type="entry name" value="Response_reg"/>
    <property type="match status" value="1"/>
</dbReference>
<feature type="compositionally biased region" description="Low complexity" evidence="7">
    <location>
        <begin position="341"/>
        <end position="366"/>
    </location>
</feature>
<accession>A0ABR2URT1</accession>
<dbReference type="EC" id="2.7.13.3" evidence="2"/>
<dbReference type="SUPFAM" id="SSF55781">
    <property type="entry name" value="GAF domain-like"/>
    <property type="match status" value="1"/>
</dbReference>
<dbReference type="InterPro" id="IPR004358">
    <property type="entry name" value="Sig_transdc_His_kin-like_C"/>
</dbReference>
<comment type="catalytic activity">
    <reaction evidence="1">
        <text>ATP + protein L-histidine = ADP + protein N-phospho-L-histidine.</text>
        <dbReference type="EC" id="2.7.13.3"/>
    </reaction>
</comment>
<feature type="region of interest" description="Disordered" evidence="7">
    <location>
        <begin position="444"/>
        <end position="476"/>
    </location>
</feature>
<organism evidence="10 11">
    <name type="scientific">Seiridium unicorne</name>
    <dbReference type="NCBI Taxonomy" id="138068"/>
    <lineage>
        <taxon>Eukaryota</taxon>
        <taxon>Fungi</taxon>
        <taxon>Dikarya</taxon>
        <taxon>Ascomycota</taxon>
        <taxon>Pezizomycotina</taxon>
        <taxon>Sordariomycetes</taxon>
        <taxon>Xylariomycetidae</taxon>
        <taxon>Amphisphaeriales</taxon>
        <taxon>Sporocadaceae</taxon>
        <taxon>Seiridium</taxon>
    </lineage>
</organism>
<dbReference type="InterPro" id="IPR036890">
    <property type="entry name" value="HATPase_C_sf"/>
</dbReference>
<dbReference type="PROSITE" id="PS50110">
    <property type="entry name" value="RESPONSE_REGULATORY"/>
    <property type="match status" value="1"/>
</dbReference>
<proteinExistence type="predicted"/>
<dbReference type="InterPro" id="IPR003594">
    <property type="entry name" value="HATPase_dom"/>
</dbReference>
<feature type="compositionally biased region" description="Polar residues" evidence="7">
    <location>
        <begin position="1145"/>
        <end position="1160"/>
    </location>
</feature>
<comment type="caution">
    <text evidence="10">The sequence shown here is derived from an EMBL/GenBank/DDBJ whole genome shotgun (WGS) entry which is preliminary data.</text>
</comment>
<dbReference type="Pfam" id="PF00512">
    <property type="entry name" value="HisKA"/>
    <property type="match status" value="1"/>
</dbReference>
<dbReference type="InterPro" id="IPR001789">
    <property type="entry name" value="Sig_transdc_resp-reg_receiver"/>
</dbReference>
<dbReference type="Gene3D" id="3.30.450.40">
    <property type="match status" value="1"/>
</dbReference>
<dbReference type="SMART" id="SM00448">
    <property type="entry name" value="REC"/>
    <property type="match status" value="1"/>
</dbReference>
<evidence type="ECO:0000256" key="2">
    <source>
        <dbReference type="ARBA" id="ARBA00012438"/>
    </source>
</evidence>
<dbReference type="InterPro" id="IPR005467">
    <property type="entry name" value="His_kinase_dom"/>
</dbReference>
<dbReference type="Proteomes" id="UP001408356">
    <property type="component" value="Unassembled WGS sequence"/>
</dbReference>
<keyword evidence="5" id="KW-0418">Kinase</keyword>
<evidence type="ECO:0000256" key="7">
    <source>
        <dbReference type="SAM" id="MobiDB-lite"/>
    </source>
</evidence>
<evidence type="ECO:0000313" key="10">
    <source>
        <dbReference type="EMBL" id="KAK9417349.1"/>
    </source>
</evidence>
<evidence type="ECO:0000256" key="5">
    <source>
        <dbReference type="ARBA" id="ARBA00022777"/>
    </source>
</evidence>
<dbReference type="InterPro" id="IPR036097">
    <property type="entry name" value="HisK_dim/P_sf"/>
</dbReference>
<dbReference type="Gene3D" id="3.40.50.2300">
    <property type="match status" value="1"/>
</dbReference>
<evidence type="ECO:0000256" key="6">
    <source>
        <dbReference type="PROSITE-ProRule" id="PRU00169"/>
    </source>
</evidence>
<evidence type="ECO:0000259" key="8">
    <source>
        <dbReference type="PROSITE" id="PS50109"/>
    </source>
</evidence>
<sequence length="1309" mass="142897">MGRVVSEGAREREALKFATVFNVSCSIAESTEHMKREAALSSADSSLTAFAQLGALKLGATRCLISIFDQRNQYIIAEATPASALTPNTHLPDDLWLGCTAIPRTYGVCEHLLTAGCDDPTDESKPPSTGASSSASLPVSVISNLAEDSRYNDRAYISKAPHNRFYAGVPLRTSRGIHIGSFCIFNDQPRDGLDASQLHFMQGMSCAVMSHLELRRSAESASRSERMVRGIGSFVEGKSTMSNLWRGTHSAAFEQGGGEGQLNRNQQTIQKAGVDREVALEESAEASSRHIFDGATAVPNPTGVGDQAPLAATSNDREENKSSLSTSPSRSPKPKSKFKSKSNSPSSSPNSESKSPSPDSRSPPTSGDQDSRSLTDRTVSLTKFTLNSSASVTSAAPKSFADELHSTELREAFGKAANIIRESIEVEGVAFLDAVVDTFGGLVSADADSEPTSSDSQADTSSSDGREEKEEAEQRHCRIFGFSTSDASSIDGKLTGSSRINIPQKFLRTLLRRYPAGKTFTFDNEGEVVSGDSEEDRAHILATGGTEAQVSLQERKRTHTQSRQSESAVLASILVGARSVAMVPLWDPIRERWHAGAFVWTRTPDRIFAMEKEVSYLRAFGSTIMAEINRIEATQSEKMKSDLLGSLSHELRSPLHGVLAGIELIQDTELNAFQGDALHSMESCGRTLLDVIEHLLDFSKMNRFVKASKAQKKARPRGRAQLKEQQQAFESKMAPLATDIDLSLLIEETVESVYAGFGYERLRVGEPDQAPVPGSLYNQDPYAYQDGHDAARYSSGGVTVYLDIDANERWTRHIQPGGLRRIVMNIIGNSMKYTNRGYIVVKMRQVPVPLKRNRHRTNLVITITDSGKGITEDFLRDKIFVPFNQEDSLQPGTGLGLSLIHQIITLLNGSITVESQLGHGTSFQVTLPLSPAKPTAERSGSSGTDDTSLKGLRVSLRGFKDVADDPGLTHFAAPVERDLLATMCRTWLQLEIVPEDSSDTRPDCILCTDLSLDQIKRESSGLLPPVVVVCRNTAIAQKLVHKHRKEEGNDFFEFISQPIGPHKLSKALTLAMERWKSFTTSPAFEEALSKSKANNPVVELTTASKDEEAEPNGDTPFPLTAPLNLKDVAARSSEGHNEPGPAQLRTATQSPASVQNSQSSRESDHEPTSFLIVDDNKINLQVYVLPLPRLAVILTKMQILSAFMKKMKRSYKSATDGLEALETYAATPGHFRCILMDISMPVMDGLEATRRIREFEQARQLPRALIVALTGMASAKVQQEAFGSGVDFFLPKPVRLKQLTEVLEEKGLS</sequence>
<feature type="region of interest" description="Disordered" evidence="7">
    <location>
        <begin position="1102"/>
        <end position="1121"/>
    </location>
</feature>
<feature type="compositionally biased region" description="Basic and acidic residues" evidence="7">
    <location>
        <begin position="464"/>
        <end position="476"/>
    </location>
</feature>
<dbReference type="InterPro" id="IPR003661">
    <property type="entry name" value="HisK_dim/P_dom"/>
</dbReference>
<dbReference type="PRINTS" id="PR00344">
    <property type="entry name" value="BCTRLSENSOR"/>
</dbReference>
<dbReference type="SMART" id="SM00388">
    <property type="entry name" value="HisKA"/>
    <property type="match status" value="1"/>
</dbReference>
<protein>
    <recommendedName>
        <fullName evidence="2">histidine kinase</fullName>
        <ecNumber evidence="2">2.7.13.3</ecNumber>
    </recommendedName>
</protein>
<gene>
    <name evidence="10" type="ORF">SUNI508_08929</name>
</gene>
<feature type="region of interest" description="Disordered" evidence="7">
    <location>
        <begin position="1131"/>
        <end position="1168"/>
    </location>
</feature>
<evidence type="ECO:0000256" key="4">
    <source>
        <dbReference type="ARBA" id="ARBA00022679"/>
    </source>
</evidence>
<dbReference type="CDD" id="cd00082">
    <property type="entry name" value="HisKA"/>
    <property type="match status" value="1"/>
</dbReference>
<dbReference type="EMBL" id="JARVKF010000399">
    <property type="protein sequence ID" value="KAK9417349.1"/>
    <property type="molecule type" value="Genomic_DNA"/>
</dbReference>
<dbReference type="InterPro" id="IPR011006">
    <property type="entry name" value="CheY-like_superfamily"/>
</dbReference>